<feature type="compositionally biased region" description="Basic and acidic residues" evidence="1">
    <location>
        <begin position="136"/>
        <end position="152"/>
    </location>
</feature>
<reference evidence="2 3" key="2">
    <citation type="journal article" date="2021" name="Curr. Genet.">
        <title>Genetic response to nitrogen starvation in the aggressive Eucalyptus foliar pathogen Teratosphaeria destructans.</title>
        <authorList>
            <person name="Havenga M."/>
            <person name="Wingfield B.D."/>
            <person name="Wingfield M.J."/>
            <person name="Dreyer L.L."/>
            <person name="Roets F."/>
            <person name="Aylward J."/>
        </authorList>
    </citation>
    <scope>NUCLEOTIDE SEQUENCE [LARGE SCALE GENOMIC DNA]</scope>
    <source>
        <strain evidence="2">CMW44962</strain>
    </source>
</reference>
<keyword evidence="3" id="KW-1185">Reference proteome</keyword>
<protein>
    <recommendedName>
        <fullName evidence="4">RRM domain-containing protein</fullName>
    </recommendedName>
</protein>
<organism evidence="2 3">
    <name type="scientific">Teratosphaeria destructans</name>
    <dbReference type="NCBI Taxonomy" id="418781"/>
    <lineage>
        <taxon>Eukaryota</taxon>
        <taxon>Fungi</taxon>
        <taxon>Dikarya</taxon>
        <taxon>Ascomycota</taxon>
        <taxon>Pezizomycotina</taxon>
        <taxon>Dothideomycetes</taxon>
        <taxon>Dothideomycetidae</taxon>
        <taxon>Mycosphaerellales</taxon>
        <taxon>Teratosphaeriaceae</taxon>
        <taxon>Teratosphaeria</taxon>
    </lineage>
</organism>
<dbReference type="OrthoDB" id="5374349at2759"/>
<reference evidence="2 3" key="1">
    <citation type="journal article" date="2018" name="IMA Fungus">
        <title>IMA Genome-F 10: Nine draft genome sequences of Claviceps purpurea s.lat., including C. arundinis, C. humidiphila, and C. cf. spartinae, pseudomolecules for the pitch canker pathogen Fusarium circinatum, draft genome of Davidsoniella eucalypti, Grosmannia galeiformis, Quambalaria eucalypti, and Teratosphaeria destructans.</title>
        <authorList>
            <person name="Wingfield B.D."/>
            <person name="Liu M."/>
            <person name="Nguyen H.D."/>
            <person name="Lane F.A."/>
            <person name="Morgan S.W."/>
            <person name="De Vos L."/>
            <person name="Wilken P.M."/>
            <person name="Duong T.A."/>
            <person name="Aylward J."/>
            <person name="Coetzee M.P."/>
            <person name="Dadej K."/>
            <person name="De Beer Z.W."/>
            <person name="Findlay W."/>
            <person name="Havenga M."/>
            <person name="Kolarik M."/>
            <person name="Menzies J.G."/>
            <person name="Naidoo K."/>
            <person name="Pochopski O."/>
            <person name="Shoukouhi P."/>
            <person name="Santana Q.C."/>
            <person name="Seifert K.A."/>
            <person name="Soal N."/>
            <person name="Steenkamp E.T."/>
            <person name="Tatham C.T."/>
            <person name="van der Nest M.A."/>
            <person name="Wingfield M.J."/>
        </authorList>
    </citation>
    <scope>NUCLEOTIDE SEQUENCE [LARGE SCALE GENOMIC DNA]</scope>
    <source>
        <strain evidence="2">CMW44962</strain>
    </source>
</reference>
<dbReference type="AlphaFoldDB" id="A0A9W7SZV6"/>
<sequence length="180" mass="20053">MFTTGGKMNYCRLVSSAPTVIAEMSFVEHDGAEKVIEMFNNKKADGRLLVTTPRPQEPTGASGAAPEAEEEEPLPVVGRHDRRRVMEVDEHAEAREAQNRHREERRGRDDRGPDRRYPDPPRDDYLPSAAGGRAEPAYHDARSYGFDGDRGWGGRGGGRGGYRDGPRAYARRGALQSYRP</sequence>
<feature type="compositionally biased region" description="Low complexity" evidence="1">
    <location>
        <begin position="57"/>
        <end position="66"/>
    </location>
</feature>
<name>A0A9W7SZV6_9PEZI</name>
<evidence type="ECO:0000313" key="3">
    <source>
        <dbReference type="Proteomes" id="UP001138500"/>
    </source>
</evidence>
<evidence type="ECO:0000313" key="2">
    <source>
        <dbReference type="EMBL" id="KAH9844709.1"/>
    </source>
</evidence>
<proteinExistence type="predicted"/>
<feature type="compositionally biased region" description="Basic and acidic residues" evidence="1">
    <location>
        <begin position="84"/>
        <end position="125"/>
    </location>
</feature>
<feature type="region of interest" description="Disordered" evidence="1">
    <location>
        <begin position="47"/>
        <end position="180"/>
    </location>
</feature>
<accession>A0A9W7SZV6</accession>
<dbReference type="Proteomes" id="UP001138500">
    <property type="component" value="Unassembled WGS sequence"/>
</dbReference>
<evidence type="ECO:0008006" key="4">
    <source>
        <dbReference type="Google" id="ProtNLM"/>
    </source>
</evidence>
<comment type="caution">
    <text evidence="2">The sequence shown here is derived from an EMBL/GenBank/DDBJ whole genome shotgun (WGS) entry which is preliminary data.</text>
</comment>
<evidence type="ECO:0000256" key="1">
    <source>
        <dbReference type="SAM" id="MobiDB-lite"/>
    </source>
</evidence>
<gene>
    <name evidence="2" type="ORF">Tdes44962_MAKER10510</name>
</gene>
<dbReference type="EMBL" id="RIBY02000245">
    <property type="protein sequence ID" value="KAH9844709.1"/>
    <property type="molecule type" value="Genomic_DNA"/>
</dbReference>